<dbReference type="PROSITE" id="PS50066">
    <property type="entry name" value="MADS_BOX_2"/>
    <property type="match status" value="1"/>
</dbReference>
<keyword evidence="4" id="KW-0804">Transcription</keyword>
<dbReference type="InterPro" id="IPR002100">
    <property type="entry name" value="TF_MADSbox"/>
</dbReference>
<evidence type="ECO:0000313" key="8">
    <source>
        <dbReference type="Proteomes" id="UP000827721"/>
    </source>
</evidence>
<organism evidence="7 8">
    <name type="scientific">Xanthoceras sorbifolium</name>
    <dbReference type="NCBI Taxonomy" id="99658"/>
    <lineage>
        <taxon>Eukaryota</taxon>
        <taxon>Viridiplantae</taxon>
        <taxon>Streptophyta</taxon>
        <taxon>Embryophyta</taxon>
        <taxon>Tracheophyta</taxon>
        <taxon>Spermatophyta</taxon>
        <taxon>Magnoliopsida</taxon>
        <taxon>eudicotyledons</taxon>
        <taxon>Gunneridae</taxon>
        <taxon>Pentapetalae</taxon>
        <taxon>rosids</taxon>
        <taxon>malvids</taxon>
        <taxon>Sapindales</taxon>
        <taxon>Sapindaceae</taxon>
        <taxon>Xanthoceroideae</taxon>
        <taxon>Xanthoceras</taxon>
    </lineage>
</organism>
<dbReference type="PRINTS" id="PR00404">
    <property type="entry name" value="MADSDOMAIN"/>
</dbReference>
<keyword evidence="2" id="KW-0805">Transcription regulation</keyword>
<keyword evidence="5" id="KW-0539">Nucleus</keyword>
<dbReference type="EMBL" id="JAFEMO010000010">
    <property type="protein sequence ID" value="KAH7560536.1"/>
    <property type="molecule type" value="Genomic_DNA"/>
</dbReference>
<evidence type="ECO:0000256" key="2">
    <source>
        <dbReference type="ARBA" id="ARBA00023015"/>
    </source>
</evidence>
<evidence type="ECO:0000313" key="7">
    <source>
        <dbReference type="EMBL" id="KAH7560536.1"/>
    </source>
</evidence>
<protein>
    <recommendedName>
        <fullName evidence="6">MADS-box domain-containing protein</fullName>
    </recommendedName>
</protein>
<name>A0ABQ8HHL4_9ROSI</name>
<comment type="subcellular location">
    <subcellularLocation>
        <location evidence="1">Nucleus</location>
    </subcellularLocation>
</comment>
<dbReference type="Proteomes" id="UP000827721">
    <property type="component" value="Unassembled WGS sequence"/>
</dbReference>
<gene>
    <name evidence="7" type="ORF">JRO89_XS10G0039900</name>
</gene>
<keyword evidence="8" id="KW-1185">Reference proteome</keyword>
<accession>A0ABQ8HHL4</accession>
<evidence type="ECO:0000259" key="6">
    <source>
        <dbReference type="PROSITE" id="PS50066"/>
    </source>
</evidence>
<dbReference type="SUPFAM" id="SSF55455">
    <property type="entry name" value="SRF-like"/>
    <property type="match status" value="1"/>
</dbReference>
<comment type="caution">
    <text evidence="7">The sequence shown here is derived from an EMBL/GenBank/DDBJ whole genome shotgun (WGS) entry which is preliminary data.</text>
</comment>
<reference evidence="7 8" key="1">
    <citation type="submission" date="2021-02" db="EMBL/GenBank/DDBJ databases">
        <title>Plant Genome Project.</title>
        <authorList>
            <person name="Zhang R.-G."/>
        </authorList>
    </citation>
    <scope>NUCLEOTIDE SEQUENCE [LARGE SCALE GENOMIC DNA]</scope>
    <source>
        <tissue evidence="7">Leaves</tissue>
    </source>
</reference>
<proteinExistence type="predicted"/>
<sequence length="71" mass="8370">MVRVKLPLKKVENKTKRNVSFAKRKMGLSRKPMNSLLFVMTEEILKRYIDLPYGKRGRYSAWPALIGVRFN</sequence>
<evidence type="ECO:0000256" key="4">
    <source>
        <dbReference type="ARBA" id="ARBA00023163"/>
    </source>
</evidence>
<keyword evidence="3" id="KW-0238">DNA-binding</keyword>
<evidence type="ECO:0000256" key="1">
    <source>
        <dbReference type="ARBA" id="ARBA00004123"/>
    </source>
</evidence>
<evidence type="ECO:0000256" key="5">
    <source>
        <dbReference type="ARBA" id="ARBA00023242"/>
    </source>
</evidence>
<evidence type="ECO:0000256" key="3">
    <source>
        <dbReference type="ARBA" id="ARBA00023125"/>
    </source>
</evidence>
<dbReference type="InterPro" id="IPR036879">
    <property type="entry name" value="TF_MADSbox_sf"/>
</dbReference>
<feature type="domain" description="MADS-box" evidence="6">
    <location>
        <begin position="1"/>
        <end position="31"/>
    </location>
</feature>